<name>A0A9N8WCR2_9GLOM</name>
<dbReference type="Proteomes" id="UP000789739">
    <property type="component" value="Unassembled WGS sequence"/>
</dbReference>
<feature type="non-terminal residue" evidence="1">
    <location>
        <position position="764"/>
    </location>
</feature>
<protein>
    <submittedName>
        <fullName evidence="1">8995_t:CDS:1</fullName>
    </submittedName>
</protein>
<evidence type="ECO:0000313" key="2">
    <source>
        <dbReference type="Proteomes" id="UP000789739"/>
    </source>
</evidence>
<dbReference type="OrthoDB" id="2393824at2759"/>
<gene>
    <name evidence="1" type="ORF">PBRASI_LOCUS1641</name>
</gene>
<comment type="caution">
    <text evidence="1">The sequence shown here is derived from an EMBL/GenBank/DDBJ whole genome shotgun (WGS) entry which is preliminary data.</text>
</comment>
<dbReference type="EMBL" id="CAJVPI010000111">
    <property type="protein sequence ID" value="CAG8482141.1"/>
    <property type="molecule type" value="Genomic_DNA"/>
</dbReference>
<organism evidence="1 2">
    <name type="scientific">Paraglomus brasilianum</name>
    <dbReference type="NCBI Taxonomy" id="144538"/>
    <lineage>
        <taxon>Eukaryota</taxon>
        <taxon>Fungi</taxon>
        <taxon>Fungi incertae sedis</taxon>
        <taxon>Mucoromycota</taxon>
        <taxon>Glomeromycotina</taxon>
        <taxon>Glomeromycetes</taxon>
        <taxon>Paraglomerales</taxon>
        <taxon>Paraglomeraceae</taxon>
        <taxon>Paraglomus</taxon>
    </lineage>
</organism>
<dbReference type="AlphaFoldDB" id="A0A9N8WCR2"/>
<reference evidence="1" key="1">
    <citation type="submission" date="2021-06" db="EMBL/GenBank/DDBJ databases">
        <authorList>
            <person name="Kallberg Y."/>
            <person name="Tangrot J."/>
            <person name="Rosling A."/>
        </authorList>
    </citation>
    <scope>NUCLEOTIDE SEQUENCE</scope>
    <source>
        <strain evidence="1">BR232B</strain>
    </source>
</reference>
<evidence type="ECO:0000313" key="1">
    <source>
        <dbReference type="EMBL" id="CAG8482141.1"/>
    </source>
</evidence>
<sequence length="764" mass="86093">SLRPTLFPQLPVEPQTVFQQFLESIHGRFLDQYITKNDELPQFDPPLTVSLKVTVLAYEGYPSLLLHALPGDVKEDNQPITQAKSIITAMNGAKNNMLVLLGTSGCRKTRTCYEVLCLCWGFYFTASRKGNGGSSDIESIRSFIKASLRAVMNEDDANFNHNIAEDATHCIILSRLFILHYCRSTQETFSKQRWLLLQTCQRTFGHHYNYNDDLFLQLAQKLTYCSPKSVREAILTLYEHLAKTLKFDIFPIILDEAQALEKYNYGDFRSWANFQKHRSLLSPVIDTLRTTFTSACVIPCGTGLSLLYLEDSLVSGIAKRGMGISKFTDFGEWENVSHVQNYVSKFVELTGKDYSDLYGYFRGWFCPIVTCVEELIRGTLIPAAIEKIWKELTLPSPLQGQLLYDKLSDIVVMQRPNTIDSINVFELYKSVTLAYYYSGGAFLFTNVKQMEIVEAGFGHLKRITVPTALELEQKLGTGPDDTYVMEGVDIDLSGPIPPAEPILTAYIDEPFALHAVYNFLNDGNYLEQEILSMMSKVDNDSAAGFLWELYLPKEFERIFNGSQDIAKMVMFHGISETFPAELQGRAQLVQPSDEAVPRVSVPLQAILLENILKPHQTCAQHSISQNLAVLRFSVHALTKALNTLDPKRFYKDINGNIFNEESNAPAIQKMCELSQQGSIGLVIAYPADVCKVPFVTNSSQYSLRQHGNKQVIGIIDNKNASQVFQKEHLAFLDALKDSTKSMKRKAVLMDYGEELVIAKHSKTS</sequence>
<keyword evidence="2" id="KW-1185">Reference proteome</keyword>
<proteinExistence type="predicted"/>
<accession>A0A9N8WCR2</accession>